<keyword evidence="7" id="KW-1185">Reference proteome</keyword>
<dbReference type="InterPro" id="IPR050301">
    <property type="entry name" value="NTE"/>
</dbReference>
<dbReference type="AlphaFoldDB" id="A0A7T8BAV4"/>
<evidence type="ECO:0000313" key="7">
    <source>
        <dbReference type="Proteomes" id="UP000595917"/>
    </source>
</evidence>
<protein>
    <submittedName>
        <fullName evidence="6">Patatin family protein</fullName>
    </submittedName>
</protein>
<dbReference type="Pfam" id="PF19890">
    <property type="entry name" value="DUF6363"/>
    <property type="match status" value="1"/>
</dbReference>
<dbReference type="PANTHER" id="PTHR14226">
    <property type="entry name" value="NEUROPATHY TARGET ESTERASE/SWISS CHEESE D.MELANOGASTER"/>
    <property type="match status" value="1"/>
</dbReference>
<evidence type="ECO:0000259" key="5">
    <source>
        <dbReference type="PROSITE" id="PS51635"/>
    </source>
</evidence>
<evidence type="ECO:0000256" key="2">
    <source>
        <dbReference type="ARBA" id="ARBA00022963"/>
    </source>
</evidence>
<feature type="short sequence motif" description="DGA/G" evidence="4">
    <location>
        <begin position="171"/>
        <end position="173"/>
    </location>
</feature>
<dbReference type="KEGG" id="bhc:JFL75_02965"/>
<evidence type="ECO:0000256" key="3">
    <source>
        <dbReference type="ARBA" id="ARBA00023098"/>
    </source>
</evidence>
<dbReference type="Pfam" id="PF01734">
    <property type="entry name" value="Patatin"/>
    <property type="match status" value="1"/>
</dbReference>
<feature type="domain" description="PNPLA" evidence="5">
    <location>
        <begin position="20"/>
        <end position="184"/>
    </location>
</feature>
<feature type="short sequence motif" description="GXGXXG" evidence="4">
    <location>
        <begin position="24"/>
        <end position="29"/>
    </location>
</feature>
<name>A0A7T8BAV4_9SPIR</name>
<organism evidence="6 7">
    <name type="scientific">Breznakiella homolactica</name>
    <dbReference type="NCBI Taxonomy" id="2798577"/>
    <lineage>
        <taxon>Bacteria</taxon>
        <taxon>Pseudomonadati</taxon>
        <taxon>Spirochaetota</taxon>
        <taxon>Spirochaetia</taxon>
        <taxon>Spirochaetales</taxon>
        <taxon>Breznakiellaceae</taxon>
        <taxon>Breznakiella</taxon>
    </lineage>
</organism>
<dbReference type="EMBL" id="CP067089">
    <property type="protein sequence ID" value="QQO09887.1"/>
    <property type="molecule type" value="Genomic_DNA"/>
</dbReference>
<sequence length="287" mass="32093">MVNNYVPPEHVKPRLISKGLVLEGGGLRGYYTAGLLDGFMEQGIDFPYIIGVSAGVGMGCSYVSRQRERNLDILVNYREDPRYLSFRSYFRTGNLFGLDFIYGDIPHQYVPFDFKTFGASPSRFITVCTDCNTGEAVYYEKDEDILTVMKASAAIPYISKMVEYKGTKLLDGAIADAIPLARAIEDGYRDTVVVLTQPKGYRKKDELHPPAGLFYRRYPRLADVLNKRVAAYNAALDLVEAEEAAGRALVIRPSSDLGVTRMEKSVKKLRDLYELGLHDSKKTGAKL</sequence>
<evidence type="ECO:0000256" key="4">
    <source>
        <dbReference type="PROSITE-ProRule" id="PRU01161"/>
    </source>
</evidence>
<dbReference type="InterPro" id="IPR045943">
    <property type="entry name" value="DUF6363"/>
</dbReference>
<feature type="active site" description="Nucleophile" evidence="4">
    <location>
        <position position="53"/>
    </location>
</feature>
<dbReference type="GO" id="GO:0016042">
    <property type="term" value="P:lipid catabolic process"/>
    <property type="evidence" value="ECO:0007669"/>
    <property type="project" value="UniProtKB-UniRule"/>
</dbReference>
<reference evidence="6" key="1">
    <citation type="submission" date="2021-01" db="EMBL/GenBank/DDBJ databases">
        <title>Description of Breznakiella homolactica.</title>
        <authorList>
            <person name="Song Y."/>
            <person name="Brune A."/>
        </authorList>
    </citation>
    <scope>NUCLEOTIDE SEQUENCE</scope>
    <source>
        <strain evidence="6">RmG30</strain>
    </source>
</reference>
<evidence type="ECO:0000256" key="1">
    <source>
        <dbReference type="ARBA" id="ARBA00022801"/>
    </source>
</evidence>
<dbReference type="CDD" id="cd07208">
    <property type="entry name" value="Pat_hypo_Ecoli_yjju_like"/>
    <property type="match status" value="1"/>
</dbReference>
<dbReference type="GO" id="GO:0016787">
    <property type="term" value="F:hydrolase activity"/>
    <property type="evidence" value="ECO:0007669"/>
    <property type="project" value="UniProtKB-UniRule"/>
</dbReference>
<dbReference type="InterPro" id="IPR016035">
    <property type="entry name" value="Acyl_Trfase/lysoPLipase"/>
</dbReference>
<feature type="active site" description="Proton acceptor" evidence="4">
    <location>
        <position position="171"/>
    </location>
</feature>
<proteinExistence type="predicted"/>
<dbReference type="PANTHER" id="PTHR14226:SF25">
    <property type="entry name" value="PHOSPHOESTERASE"/>
    <property type="match status" value="1"/>
</dbReference>
<keyword evidence="1 4" id="KW-0378">Hydrolase</keyword>
<dbReference type="SUPFAM" id="SSF52151">
    <property type="entry name" value="FabD/lysophospholipase-like"/>
    <property type="match status" value="1"/>
</dbReference>
<dbReference type="Proteomes" id="UP000595917">
    <property type="component" value="Chromosome"/>
</dbReference>
<feature type="short sequence motif" description="GXSXG" evidence="4">
    <location>
        <begin position="51"/>
        <end position="55"/>
    </location>
</feature>
<dbReference type="PROSITE" id="PS51635">
    <property type="entry name" value="PNPLA"/>
    <property type="match status" value="1"/>
</dbReference>
<keyword evidence="2 4" id="KW-0442">Lipid degradation</keyword>
<dbReference type="Gene3D" id="3.40.1090.10">
    <property type="entry name" value="Cytosolic phospholipase A2 catalytic domain"/>
    <property type="match status" value="2"/>
</dbReference>
<evidence type="ECO:0000313" key="6">
    <source>
        <dbReference type="EMBL" id="QQO09887.1"/>
    </source>
</evidence>
<dbReference type="InterPro" id="IPR037483">
    <property type="entry name" value="YjjU-like"/>
</dbReference>
<keyword evidence="3 4" id="KW-0443">Lipid metabolism</keyword>
<accession>A0A7T8BAV4</accession>
<dbReference type="RefSeq" id="WP_215627191.1">
    <property type="nucleotide sequence ID" value="NZ_CP067089.2"/>
</dbReference>
<gene>
    <name evidence="6" type="ORF">JFL75_02965</name>
</gene>
<dbReference type="InterPro" id="IPR002641">
    <property type="entry name" value="PNPLA_dom"/>
</dbReference>